<evidence type="ECO:0000256" key="3">
    <source>
        <dbReference type="ARBA" id="ARBA00022786"/>
    </source>
</evidence>
<keyword evidence="3" id="KW-0833">Ubl conjugation pathway</keyword>
<dbReference type="InterPro" id="IPR057207">
    <property type="entry name" value="FBXL15_LRR"/>
</dbReference>
<dbReference type="PROSITE" id="PS50181">
    <property type="entry name" value="FBOX"/>
    <property type="match status" value="1"/>
</dbReference>
<evidence type="ECO:0000256" key="2">
    <source>
        <dbReference type="ARBA" id="ARBA00022737"/>
    </source>
</evidence>
<dbReference type="Pfam" id="PF25372">
    <property type="entry name" value="DUF7885"/>
    <property type="match status" value="1"/>
</dbReference>
<dbReference type="AlphaFoldDB" id="A0A915C3F5"/>
<organism evidence="6 7">
    <name type="scientific">Parascaris univalens</name>
    <name type="common">Nematode worm</name>
    <dbReference type="NCBI Taxonomy" id="6257"/>
    <lineage>
        <taxon>Eukaryota</taxon>
        <taxon>Metazoa</taxon>
        <taxon>Ecdysozoa</taxon>
        <taxon>Nematoda</taxon>
        <taxon>Chromadorea</taxon>
        <taxon>Rhabditida</taxon>
        <taxon>Spirurina</taxon>
        <taxon>Ascaridomorpha</taxon>
        <taxon>Ascaridoidea</taxon>
        <taxon>Ascarididae</taxon>
        <taxon>Parascaris</taxon>
    </lineage>
</organism>
<dbReference type="SUPFAM" id="SSF52047">
    <property type="entry name" value="RNI-like"/>
    <property type="match status" value="1"/>
</dbReference>
<dbReference type="WBParaSite" id="PgR078_g040_t06">
    <property type="protein sequence ID" value="PgR078_g040_t06"/>
    <property type="gene ID" value="PgR078_g040"/>
</dbReference>
<keyword evidence="1" id="KW-0433">Leucine-rich repeat</keyword>
<dbReference type="Gene3D" id="1.20.1280.50">
    <property type="match status" value="1"/>
</dbReference>
<feature type="region of interest" description="Disordered" evidence="4">
    <location>
        <begin position="55"/>
        <end position="87"/>
    </location>
</feature>
<dbReference type="InterPro" id="IPR032675">
    <property type="entry name" value="LRR_dom_sf"/>
</dbReference>
<sequence>MIFRHTSIHKRERGRISIYCAFVVRVCRCCEFSIGTSALLLSTTNRMRRIFARADGHRATSDGQISVPLSREEEYSSDLSNESSDLEAQDDDFLQPNAIQLIAPITDRSRRHLSRGRRKKRQERGGVGTGARPKRHQLLAPISSNARTHPTITAKQNQMYLITTLPPSQTEQPLINRVLPKELILRIFSFLDITSLCRCAQTCRQWNMLALDGSNWQQVDLFQFQKDIKAPVVENLAKRCGGFLKKLSLRGCENVQETALRSFTLRCPNIEHLSLYKCKRVTDSTCDYLGRNCHRMLWLDLENCTAITDKSLKAISEGCRQLEYLNISWCENIQDRGVQSILQGCSKLNTLICRGCEGITENVFTDMGAYCKELRALNLLGCFILDDTVADIAAGCRSLEYLCLSMCTQITDRSLICLANGCPLLRDIELAGCSLLSDHGFAVLAKGCNRLERMDLEDCSLITDATLENLSKGCPRLVNLSLSHCELITDAGLRQLCLNHSLRERLVILELDNCPQITDVSLDYMRQVRSMQRIDLYDCQNITKDAIKRFKSLKPDVEVHAYFAPATPPVSAQPVRSGICRCCVIL</sequence>
<dbReference type="InterPro" id="IPR006553">
    <property type="entry name" value="Leu-rich_rpt_Cys-con_subtyp"/>
</dbReference>
<accession>A0A915C3F5</accession>
<dbReference type="GO" id="GO:0031146">
    <property type="term" value="P:SCF-dependent proteasomal ubiquitin-dependent protein catabolic process"/>
    <property type="evidence" value="ECO:0007669"/>
    <property type="project" value="TreeGrafter"/>
</dbReference>
<evidence type="ECO:0000256" key="4">
    <source>
        <dbReference type="SAM" id="MobiDB-lite"/>
    </source>
</evidence>
<feature type="domain" description="F-box" evidence="5">
    <location>
        <begin position="173"/>
        <end position="219"/>
    </location>
</feature>
<feature type="compositionally biased region" description="Basic residues" evidence="4">
    <location>
        <begin position="109"/>
        <end position="122"/>
    </location>
</feature>
<evidence type="ECO:0000259" key="5">
    <source>
        <dbReference type="PROSITE" id="PS50181"/>
    </source>
</evidence>
<dbReference type="GO" id="GO:0019005">
    <property type="term" value="C:SCF ubiquitin ligase complex"/>
    <property type="evidence" value="ECO:0007669"/>
    <property type="project" value="TreeGrafter"/>
</dbReference>
<dbReference type="Gene3D" id="3.80.10.10">
    <property type="entry name" value="Ribonuclease Inhibitor"/>
    <property type="match status" value="2"/>
</dbReference>
<dbReference type="SMART" id="SM00256">
    <property type="entry name" value="FBOX"/>
    <property type="match status" value="1"/>
</dbReference>
<keyword evidence="6" id="KW-1185">Reference proteome</keyword>
<reference evidence="7" key="1">
    <citation type="submission" date="2022-11" db="UniProtKB">
        <authorList>
            <consortium name="WormBaseParasite"/>
        </authorList>
    </citation>
    <scope>IDENTIFICATION</scope>
</reference>
<evidence type="ECO:0000256" key="1">
    <source>
        <dbReference type="ARBA" id="ARBA00022614"/>
    </source>
</evidence>
<keyword evidence="2" id="KW-0677">Repeat</keyword>
<dbReference type="FunFam" id="3.80.10.10:FF:000060">
    <property type="entry name" value="F-box/LRR-repeat protein 20 isoform 2"/>
    <property type="match status" value="1"/>
</dbReference>
<dbReference type="Pfam" id="PF12937">
    <property type="entry name" value="F-box-like"/>
    <property type="match status" value="1"/>
</dbReference>
<dbReference type="FunFam" id="3.80.10.10:FF:000042">
    <property type="entry name" value="F-box/LRR-repeat protein 20 isoform 2"/>
    <property type="match status" value="1"/>
</dbReference>
<dbReference type="PANTHER" id="PTHR13318:SF190">
    <property type="entry name" value="PARTNER OF PAIRED, ISOFORM B"/>
    <property type="match status" value="1"/>
</dbReference>
<protein>
    <submittedName>
        <fullName evidence="7">F-box domain-containing protein</fullName>
    </submittedName>
</protein>
<dbReference type="InterPro" id="IPR001810">
    <property type="entry name" value="F-box_dom"/>
</dbReference>
<dbReference type="InterPro" id="IPR001611">
    <property type="entry name" value="Leu-rich_rpt"/>
</dbReference>
<proteinExistence type="predicted"/>
<evidence type="ECO:0000313" key="7">
    <source>
        <dbReference type="WBParaSite" id="PgR078_g040_t06"/>
    </source>
</evidence>
<evidence type="ECO:0000313" key="6">
    <source>
        <dbReference type="Proteomes" id="UP000887569"/>
    </source>
</evidence>
<name>A0A915C3F5_PARUN</name>
<dbReference type="PANTHER" id="PTHR13318">
    <property type="entry name" value="PARTNER OF PAIRED, ISOFORM B-RELATED"/>
    <property type="match status" value="1"/>
</dbReference>
<feature type="region of interest" description="Disordered" evidence="4">
    <location>
        <begin position="109"/>
        <end position="134"/>
    </location>
</feature>
<dbReference type="CDD" id="cd22115">
    <property type="entry name" value="F-box_FBXL2-like"/>
    <property type="match status" value="1"/>
</dbReference>
<dbReference type="Pfam" id="PF13516">
    <property type="entry name" value="LRR_6"/>
    <property type="match status" value="1"/>
</dbReference>
<dbReference type="SMART" id="SM00367">
    <property type="entry name" value="LRR_CC"/>
    <property type="match status" value="11"/>
</dbReference>
<dbReference type="Proteomes" id="UP000887569">
    <property type="component" value="Unplaced"/>
</dbReference>